<evidence type="ECO:0000256" key="5">
    <source>
        <dbReference type="SAM" id="MobiDB-lite"/>
    </source>
</evidence>
<protein>
    <recommendedName>
        <fullName evidence="9">Flagellar biosynthesis protein FlgM</fullName>
    </recommendedName>
</protein>
<dbReference type="PANTHER" id="PTHR30168">
    <property type="entry name" value="PUTATIVE MEMBRANE PROTEIN YPFJ"/>
    <property type="match status" value="1"/>
</dbReference>
<dbReference type="GO" id="GO:0016020">
    <property type="term" value="C:membrane"/>
    <property type="evidence" value="ECO:0007669"/>
    <property type="project" value="UniProtKB-SubCell"/>
</dbReference>
<keyword evidence="8" id="KW-1185">Reference proteome</keyword>
<evidence type="ECO:0000256" key="4">
    <source>
        <dbReference type="ARBA" id="ARBA00023136"/>
    </source>
</evidence>
<evidence type="ECO:0000256" key="3">
    <source>
        <dbReference type="ARBA" id="ARBA00022989"/>
    </source>
</evidence>
<gene>
    <name evidence="7" type="ORF">F0U83_09135</name>
</gene>
<evidence type="ECO:0000256" key="6">
    <source>
        <dbReference type="SAM" id="Phobius"/>
    </source>
</evidence>
<evidence type="ECO:0008006" key="9">
    <source>
        <dbReference type="Google" id="ProtNLM"/>
    </source>
</evidence>
<feature type="transmembrane region" description="Helical" evidence="6">
    <location>
        <begin position="38"/>
        <end position="54"/>
    </location>
</feature>
<evidence type="ECO:0000256" key="2">
    <source>
        <dbReference type="ARBA" id="ARBA00022692"/>
    </source>
</evidence>
<dbReference type="OrthoDB" id="9774900at2"/>
<dbReference type="InterPro" id="IPR007343">
    <property type="entry name" value="Uncharacterised_pept_Zn_put"/>
</dbReference>
<evidence type="ECO:0000313" key="8">
    <source>
        <dbReference type="Proteomes" id="UP000324760"/>
    </source>
</evidence>
<comment type="subcellular location">
    <subcellularLocation>
        <location evidence="1">Membrane</location>
        <topology evidence="1">Single-pass membrane protein</topology>
    </subcellularLocation>
</comment>
<reference evidence="7 8" key="1">
    <citation type="journal article" date="2019" name="Biochem. Eng. J.">
        <title>Metabolic engineering of the marine bacteria Neptunomonas concharum for the production of acetoin and meso-2,3-butanediol from acetate.</title>
        <authorList>
            <person name="Li W."/>
            <person name="Pu N."/>
            <person name="Liu C.-X."/>
            <person name="Yuan Q.-P."/>
            <person name="Li Z.-J."/>
        </authorList>
    </citation>
    <scope>NUCLEOTIDE SEQUENCE [LARGE SCALE GENOMIC DNA]</scope>
    <source>
        <strain evidence="7 8">JCM17730</strain>
    </source>
</reference>
<dbReference type="EMBL" id="CP043869">
    <property type="protein sequence ID" value="QEQ96871.1"/>
    <property type="molecule type" value="Genomic_DNA"/>
</dbReference>
<organism evidence="7 8">
    <name type="scientific">Neptunomonas concharum</name>
    <dbReference type="NCBI Taxonomy" id="1031538"/>
    <lineage>
        <taxon>Bacteria</taxon>
        <taxon>Pseudomonadati</taxon>
        <taxon>Pseudomonadota</taxon>
        <taxon>Gammaproteobacteria</taxon>
        <taxon>Oceanospirillales</taxon>
        <taxon>Oceanospirillaceae</taxon>
        <taxon>Neptunomonas</taxon>
    </lineage>
</organism>
<keyword evidence="2 6" id="KW-0812">Transmembrane</keyword>
<dbReference type="Pfam" id="PF04228">
    <property type="entry name" value="Zn_peptidase"/>
    <property type="match status" value="1"/>
</dbReference>
<dbReference type="AlphaFoldDB" id="A0A5P1RC89"/>
<evidence type="ECO:0000313" key="7">
    <source>
        <dbReference type="EMBL" id="QEQ96871.1"/>
    </source>
</evidence>
<dbReference type="RefSeq" id="WP_138988246.1">
    <property type="nucleotide sequence ID" value="NZ_CP043869.1"/>
</dbReference>
<keyword evidence="4 6" id="KW-0472">Membrane</keyword>
<dbReference type="KEGG" id="ncu:F0U83_09135"/>
<proteinExistence type="predicted"/>
<evidence type="ECO:0000256" key="1">
    <source>
        <dbReference type="ARBA" id="ARBA00004167"/>
    </source>
</evidence>
<feature type="region of interest" description="Disordered" evidence="5">
    <location>
        <begin position="1"/>
        <end position="27"/>
    </location>
</feature>
<accession>A0A5P1RC89</accession>
<name>A0A5P1RC89_9GAMM</name>
<sequence length="298" mass="32283">MRWKGGRRSSNIEDQRSDSGGFGRSGGGFRIGGGKKKGGIGIIVIAVIVLIMGGDPSTILNMLLGGGGASIPTQTQQIPNSRSSPAPNDEMADFVSVVLADTEDTWIPLFQQMGKQYQQPRLVLFRNSVRSACGLAQSAMGPFYCPADQKVYIDLSFYDELKHAFGAPGDFAQAYVIAHEVGHHVQQQFGILQKVHQMQQGMPKVQANALSVKLELQADCLAGIWAHHANRVRQVVEPGDIDEAMNAASKIGDDAIQKRSQGYVVPDSFTHGTSAQRVKWFREGFGSGQVESCNTFKS</sequence>
<dbReference type="Proteomes" id="UP000324760">
    <property type="component" value="Chromosome"/>
</dbReference>
<keyword evidence="3 6" id="KW-1133">Transmembrane helix</keyword>
<dbReference type="PANTHER" id="PTHR30168:SF0">
    <property type="entry name" value="INNER MEMBRANE PROTEIN"/>
    <property type="match status" value="1"/>
</dbReference>